<protein>
    <submittedName>
        <fullName evidence="6">GNAT family N-acetyltransferase</fullName>
    </submittedName>
</protein>
<dbReference type="Proteomes" id="UP000460298">
    <property type="component" value="Unassembled WGS sequence"/>
</dbReference>
<evidence type="ECO:0000256" key="5">
    <source>
        <dbReference type="ARBA" id="ARBA00023315"/>
    </source>
</evidence>
<dbReference type="EMBL" id="WBUI01000007">
    <property type="protein sequence ID" value="KAB2932976.1"/>
    <property type="molecule type" value="Genomic_DNA"/>
</dbReference>
<evidence type="ECO:0000313" key="7">
    <source>
        <dbReference type="Proteomes" id="UP000460298"/>
    </source>
</evidence>
<evidence type="ECO:0000313" key="6">
    <source>
        <dbReference type="EMBL" id="KAB2932976.1"/>
    </source>
</evidence>
<keyword evidence="5" id="KW-0012">Acyltransferase</keyword>
<evidence type="ECO:0000256" key="4">
    <source>
        <dbReference type="ARBA" id="ARBA00023098"/>
    </source>
</evidence>
<accession>A0A833H211</accession>
<dbReference type="Pfam" id="PF13444">
    <property type="entry name" value="Acetyltransf_5"/>
    <property type="match status" value="1"/>
</dbReference>
<evidence type="ECO:0000256" key="1">
    <source>
        <dbReference type="ARBA" id="ARBA00005189"/>
    </source>
</evidence>
<dbReference type="AlphaFoldDB" id="A0A833H211"/>
<dbReference type="InterPro" id="IPR016181">
    <property type="entry name" value="Acyl_CoA_acyltransferase"/>
</dbReference>
<keyword evidence="3 6" id="KW-0808">Transferase</keyword>
<dbReference type="InterPro" id="IPR052351">
    <property type="entry name" value="Ornithine_N-alpha-AT"/>
</dbReference>
<comment type="pathway">
    <text evidence="1">Lipid metabolism.</text>
</comment>
<gene>
    <name evidence="6" type="ORF">F9K24_08910</name>
</gene>
<dbReference type="GO" id="GO:0006629">
    <property type="term" value="P:lipid metabolic process"/>
    <property type="evidence" value="ECO:0007669"/>
    <property type="project" value="UniProtKB-KW"/>
</dbReference>
<dbReference type="GO" id="GO:0016746">
    <property type="term" value="F:acyltransferase activity"/>
    <property type="evidence" value="ECO:0007669"/>
    <property type="project" value="UniProtKB-KW"/>
</dbReference>
<keyword evidence="4" id="KW-0443">Lipid metabolism</keyword>
<name>A0A833H211_9LEPT</name>
<dbReference type="PANTHER" id="PTHR37323:SF1">
    <property type="entry name" value="L-ORNITHINE N(ALPHA)-ACYLTRANSFERASE"/>
    <property type="match status" value="1"/>
</dbReference>
<comment type="caution">
    <text evidence="6">The sequence shown here is derived from an EMBL/GenBank/DDBJ whole genome shotgun (WGS) entry which is preliminary data.</text>
</comment>
<evidence type="ECO:0000256" key="2">
    <source>
        <dbReference type="ARBA" id="ARBA00022516"/>
    </source>
</evidence>
<reference evidence="6 7" key="1">
    <citation type="submission" date="2019-10" db="EMBL/GenBank/DDBJ databases">
        <title>Extracellular Electron Transfer in a Candidatus Methanoperedens spp. Enrichment Culture.</title>
        <authorList>
            <person name="Berger S."/>
            <person name="Rangel Shaw D."/>
            <person name="Berben T."/>
            <person name="In 'T Zandt M."/>
            <person name="Frank J."/>
            <person name="Reimann J."/>
            <person name="Jetten M.S.M."/>
            <person name="Welte C.U."/>
        </authorList>
    </citation>
    <scope>NUCLEOTIDE SEQUENCE [LARGE SCALE GENOMIC DNA]</scope>
    <source>
        <strain evidence="6">SB12</strain>
    </source>
</reference>
<dbReference type="SUPFAM" id="SSF55729">
    <property type="entry name" value="Acyl-CoA N-acyltransferases (Nat)"/>
    <property type="match status" value="1"/>
</dbReference>
<evidence type="ECO:0000256" key="3">
    <source>
        <dbReference type="ARBA" id="ARBA00022679"/>
    </source>
</evidence>
<dbReference type="PANTHER" id="PTHR37323">
    <property type="entry name" value="GCN5-RELATED N-ACETYLTRANSFERASE"/>
    <property type="match status" value="1"/>
</dbReference>
<organism evidence="6 7">
    <name type="scientific">Leptonema illini</name>
    <dbReference type="NCBI Taxonomy" id="183"/>
    <lineage>
        <taxon>Bacteria</taxon>
        <taxon>Pseudomonadati</taxon>
        <taxon>Spirochaetota</taxon>
        <taxon>Spirochaetia</taxon>
        <taxon>Leptospirales</taxon>
        <taxon>Leptospiraceae</taxon>
        <taxon>Leptonema</taxon>
    </lineage>
</organism>
<dbReference type="Gene3D" id="3.40.630.30">
    <property type="match status" value="1"/>
</dbReference>
<keyword evidence="2" id="KW-0444">Lipid biosynthesis</keyword>
<proteinExistence type="predicted"/>
<sequence length="248" mass="27377">MKTELKQAYIARTEAERYAASRLRHEVFAVEQGRGTSGGEDGLDRDRFDDHCEHLIVPHPDRADTVIGTYRILLSDVAEAGPGYYSETEFDMSGIRALPIRKAEIGRSCVHPDFRDGSVIRLLWSGLVRFMQESDVGCFMGCGSLTGQDVELSEITYACFRDAGRVISGNAVRPVPEAALPGFRTDIRPDDAKAAMRRMPPLMKGYLRAGACIAGPPACDRVFGSIDFFLIFFPASGNSEYKKHFGLT</sequence>